<accession>A0A2A5RIB2</accession>
<keyword evidence="1" id="KW-0812">Transmembrane</keyword>
<dbReference type="AlphaFoldDB" id="A0A2A5RIB2"/>
<dbReference type="EMBL" id="JXJU01000019">
    <property type="protein sequence ID" value="PCR98850.1"/>
    <property type="molecule type" value="Genomic_DNA"/>
</dbReference>
<dbReference type="RefSeq" id="WP_054639824.1">
    <property type="nucleotide sequence ID" value="NZ_BBAL01000013.1"/>
</dbReference>
<keyword evidence="1" id="KW-1133">Transmembrane helix</keyword>
<feature type="transmembrane region" description="Helical" evidence="1">
    <location>
        <begin position="162"/>
        <end position="183"/>
    </location>
</feature>
<evidence type="ECO:0000313" key="2">
    <source>
        <dbReference type="EMBL" id="PCR98850.1"/>
    </source>
</evidence>
<protein>
    <submittedName>
        <fullName evidence="2">Uncharacterized protein</fullName>
    </submittedName>
</protein>
<gene>
    <name evidence="2" type="ORF">RT41_GL000634</name>
</gene>
<dbReference type="Proteomes" id="UP000218181">
    <property type="component" value="Unassembled WGS sequence"/>
</dbReference>
<reference evidence="2 3" key="1">
    <citation type="submission" date="2014-12" db="EMBL/GenBank/DDBJ databases">
        <title>Draft genome sequences of 10 type strains of Lactococcus.</title>
        <authorList>
            <person name="Sun Z."/>
            <person name="Zhong Z."/>
            <person name="Liu W."/>
            <person name="Zhang W."/>
            <person name="Zhang H."/>
        </authorList>
    </citation>
    <scope>NUCLEOTIDE SEQUENCE [LARGE SCALE GENOMIC DNA]</scope>
    <source>
        <strain evidence="2 3">JCM 16395</strain>
    </source>
</reference>
<organism evidence="2 3">
    <name type="scientific">Lactococcus fujiensis JCM 16395</name>
    <dbReference type="NCBI Taxonomy" id="1291764"/>
    <lineage>
        <taxon>Bacteria</taxon>
        <taxon>Bacillati</taxon>
        <taxon>Bacillota</taxon>
        <taxon>Bacilli</taxon>
        <taxon>Lactobacillales</taxon>
        <taxon>Streptococcaceae</taxon>
        <taxon>Lactococcus</taxon>
    </lineage>
</organism>
<evidence type="ECO:0000313" key="3">
    <source>
        <dbReference type="Proteomes" id="UP000218181"/>
    </source>
</evidence>
<proteinExistence type="predicted"/>
<keyword evidence="3" id="KW-1185">Reference proteome</keyword>
<evidence type="ECO:0000256" key="1">
    <source>
        <dbReference type="SAM" id="Phobius"/>
    </source>
</evidence>
<sequence length="190" mass="21267">MESLKVFPGNIQIFKITQDDESSLPKSKATVIAFAMIALSSLTFSANLSQGLHFVSSKNKTNFSKIIDNSDKKTRSVNLSKKEGEASMSEVKLNEVQKYFDDKISNVKENIHNIDKRLSVMENELGHLSKSLESIPEVIESSVRLTLDKIEKEKKVKWWDRYGGPIITGVIVAIITVGGPFLLKLLKIIK</sequence>
<dbReference type="STRING" id="1291764.GCA_001311235_02787"/>
<comment type="caution">
    <text evidence="2">The sequence shown here is derived from an EMBL/GenBank/DDBJ whole genome shotgun (WGS) entry which is preliminary data.</text>
</comment>
<keyword evidence="1" id="KW-0472">Membrane</keyword>
<name>A0A2A5RIB2_9LACT</name>